<dbReference type="CDD" id="cd01644">
    <property type="entry name" value="RT_pepA17"/>
    <property type="match status" value="1"/>
</dbReference>
<dbReference type="PROSITE" id="PS50994">
    <property type="entry name" value="INTEGRASE"/>
    <property type="match status" value="1"/>
</dbReference>
<dbReference type="InterPro" id="IPR040676">
    <property type="entry name" value="DUF5641"/>
</dbReference>
<evidence type="ECO:0000256" key="1">
    <source>
        <dbReference type="SAM" id="Coils"/>
    </source>
</evidence>
<dbReference type="SUPFAM" id="SSF56672">
    <property type="entry name" value="DNA/RNA polymerases"/>
    <property type="match status" value="1"/>
</dbReference>
<dbReference type="Pfam" id="PF17921">
    <property type="entry name" value="Integrase_H2C2"/>
    <property type="match status" value="1"/>
</dbReference>
<reference evidence="3 4" key="1">
    <citation type="submission" date="2019-08" db="EMBL/GenBank/DDBJ databases">
        <title>Whole genome of Aphis craccivora.</title>
        <authorList>
            <person name="Voronova N.V."/>
            <person name="Shulinski R.S."/>
            <person name="Bandarenka Y.V."/>
            <person name="Zhorov D.G."/>
            <person name="Warner D."/>
        </authorList>
    </citation>
    <scope>NUCLEOTIDE SEQUENCE [LARGE SCALE GENOMIC DNA]</scope>
    <source>
        <strain evidence="3">180601</strain>
        <tissue evidence="3">Whole Body</tissue>
    </source>
</reference>
<dbReference type="GO" id="GO:0015074">
    <property type="term" value="P:DNA integration"/>
    <property type="evidence" value="ECO:0007669"/>
    <property type="project" value="InterPro"/>
</dbReference>
<dbReference type="Pfam" id="PF05380">
    <property type="entry name" value="Peptidase_A17"/>
    <property type="match status" value="1"/>
</dbReference>
<dbReference type="Gene3D" id="2.40.70.10">
    <property type="entry name" value="Acid Proteases"/>
    <property type="match status" value="1"/>
</dbReference>
<dbReference type="Proteomes" id="UP000478052">
    <property type="component" value="Unassembled WGS sequence"/>
</dbReference>
<dbReference type="Gene3D" id="3.30.420.10">
    <property type="entry name" value="Ribonuclease H-like superfamily/Ribonuclease H"/>
    <property type="match status" value="1"/>
</dbReference>
<evidence type="ECO:0000259" key="2">
    <source>
        <dbReference type="PROSITE" id="PS50994"/>
    </source>
</evidence>
<dbReference type="EMBL" id="VUJU01009299">
    <property type="protein sequence ID" value="KAF0721105.1"/>
    <property type="molecule type" value="Genomic_DNA"/>
</dbReference>
<dbReference type="PANTHER" id="PTHR47331:SF1">
    <property type="entry name" value="GAG-LIKE PROTEIN"/>
    <property type="match status" value="1"/>
</dbReference>
<feature type="coiled-coil region" evidence="1">
    <location>
        <begin position="51"/>
        <end position="85"/>
    </location>
</feature>
<dbReference type="GO" id="GO:0003676">
    <property type="term" value="F:nucleic acid binding"/>
    <property type="evidence" value="ECO:0007669"/>
    <property type="project" value="InterPro"/>
</dbReference>
<feature type="domain" description="Integrase catalytic" evidence="2">
    <location>
        <begin position="1424"/>
        <end position="1608"/>
    </location>
</feature>
<gene>
    <name evidence="3" type="ORF">FWK35_00038161</name>
</gene>
<dbReference type="InterPro" id="IPR041588">
    <property type="entry name" value="Integrase_H2C2"/>
</dbReference>
<keyword evidence="1" id="KW-0175">Coiled coil</keyword>
<dbReference type="GO" id="GO:0042575">
    <property type="term" value="C:DNA polymerase complex"/>
    <property type="evidence" value="ECO:0007669"/>
    <property type="project" value="UniProtKB-ARBA"/>
</dbReference>
<feature type="non-terminal residue" evidence="3">
    <location>
        <position position="1728"/>
    </location>
</feature>
<dbReference type="InterPro" id="IPR043502">
    <property type="entry name" value="DNA/RNA_pol_sf"/>
</dbReference>
<dbReference type="OrthoDB" id="6582095at2759"/>
<dbReference type="PANTHER" id="PTHR47331">
    <property type="entry name" value="PHD-TYPE DOMAIN-CONTAINING PROTEIN"/>
    <property type="match status" value="1"/>
</dbReference>
<organism evidence="3 4">
    <name type="scientific">Aphis craccivora</name>
    <name type="common">Cowpea aphid</name>
    <dbReference type="NCBI Taxonomy" id="307492"/>
    <lineage>
        <taxon>Eukaryota</taxon>
        <taxon>Metazoa</taxon>
        <taxon>Ecdysozoa</taxon>
        <taxon>Arthropoda</taxon>
        <taxon>Hexapoda</taxon>
        <taxon>Insecta</taxon>
        <taxon>Pterygota</taxon>
        <taxon>Neoptera</taxon>
        <taxon>Paraneoptera</taxon>
        <taxon>Hemiptera</taxon>
        <taxon>Sternorrhyncha</taxon>
        <taxon>Aphidomorpha</taxon>
        <taxon>Aphidoidea</taxon>
        <taxon>Aphididae</taxon>
        <taxon>Aphidini</taxon>
        <taxon>Aphis</taxon>
        <taxon>Aphis</taxon>
    </lineage>
</organism>
<dbReference type="Pfam" id="PF03564">
    <property type="entry name" value="DUF1759"/>
    <property type="match status" value="1"/>
</dbReference>
<dbReference type="Pfam" id="PF18701">
    <property type="entry name" value="DUF5641"/>
    <property type="match status" value="1"/>
</dbReference>
<dbReference type="InterPro" id="IPR005312">
    <property type="entry name" value="DUF1759"/>
</dbReference>
<name>A0A6G0W2M6_APHCR</name>
<dbReference type="InterPro" id="IPR008042">
    <property type="entry name" value="Retrotrans_Pao"/>
</dbReference>
<dbReference type="InterPro" id="IPR021109">
    <property type="entry name" value="Peptidase_aspartic_dom_sf"/>
</dbReference>
<dbReference type="InterPro" id="IPR036397">
    <property type="entry name" value="RNaseH_sf"/>
</dbReference>
<sequence length="1728" mass="197639">MSLDDVQKDLTALRKRRGVIKGSLTRMKKFVNDFETSDQQISLLEFRQDELPQINKKYDDVQSQIELLSEETEVEEIERETFENDYFDIRSKIQEIINIGRTNNSTSNSSSSNSVPWAPNRARLPPITIPEFDGNLQNWEPYYDCFRSMIHEDSSYTAIQKFYYLRAGLSGQALDLVKSVPMTDANYEVAVQLLKQRYDNQGLVIQSHIRSLLEAPYVENPSSTELQALHSHIGTHLASLKALKQPTEHWDAWLVTIIVSRLDSVTSHSWQLSQQHTLLPKYEDLERFLATRCIAIENSEVLSTYTGKLNVLQQSTNARRKTNTISGAKKVLAASKSPTDEKCVYCTGIHRLYMCNKFKDIPPSDRVSFVREKRLCYNCLSPYHKIDSCKSRFVCQKCRRRHNTIIHLEQQEKLEQNSEEVLQPNSSSKSPEELPKVSCAAQYENAHVFLATAIVFVTDNFGNKRKCRVVLDSGSQINFISKRLVNLLQLPRKSASLLISGIGAKQSHAASYLDINVQSRTSDYQVELSCYVLSNMVTDLAACVEPKGGWRLPADVLTTLADPEFHKRRSVDLLIGGGTFFDILCAERRIIDKGPLCLQNSKFGWIVTGELGITCLLGINSVGEGLEEEWQSEENDEFSKYGRLSKANQRSIEEEETAEYFRQTTSRDMNGRFIVHLPKKSIVKNLGASRTMATSRFLSVERRLQGDEKLKTEYTAFMDDYIKMGHAREVIGETSIPEPSFYLPHHAVIKASSLTTKVRVVFDASAKSSSGLSLNDVLKCGPTVQEDVFGILARFRKFQYVITSDVEKMFRQVQVAKEDWNLQRIVWRSNPNELLRTYQLTTVTYGTTPASFLATQCLVSLAEEERHTFPQAARAILHDFYMDDLMTGADTIEECAKLQREINFIMDSGKLPLRKWCSNSLSIMKLIGKREHDPLFSLEIGDQETVKSLGLEWKPLVDQFFFTISTVTRKKRLTKRMLLSDLNKIFDPLGLLTPVLVKGKIFLQQMWAIKMGWDTQLSDEMQNKWIDFYHTLEQLKCCIIPRKVIPEISNEVEMHGFCDASEQAYGACVYVRSKDSSGKWHSRLLCAKTRVAPLKGATIPRLELNGARLLAELVNKVAESWMVSVRIFRLWTDSMIVLSWLNSQGVRLKTFVLNRVCQILELTDRSQWRHVRTDKNPADIISRGITSSELIVAEEWWQGPKWMSTEEEKWSHSTAQLIETDQIPEQRQLKIALVTCDTINNIFNAHSNWNTLVRSVAWILRFIKYKKDKIIDSSKFLSVLELKNASLSIIKRLQEEAFHEEINRINTNKELRRGSKIRNLCPFMKDGLIRVGGRLENSNLDINQKHPIVIPANNRVTRLIFEDRHRMLCHCGPQSLLAEVRRTYWPLRGRIMARSVTTRCVQCIKAKPTFLQPLMAPLPEDRVQGHRPFAVCGVDFAGPMIIKSGLRRVTGSKAWIAVFVCFSTRAIHLEPVEDLSSSAFLACLRRFMARRGKCSKIYSDNGTNFVGAQKELASYMTGIDERMANEGIEWKFNPPAAPHFGGLWESAVKTTKFHLTRMMKETRLTLGELNTLLCQVEACINSRPITPLSSNPLDLEVLTPAHFLIGGPLFLTPEVDLTERSPNGLRRWKYVQYLMQSFWKRWEKEYLPQCQVRGKWVTNSRPLEIDDIVIIKGESAHPTKWKLGRITDLHPGKDQIIRVATVRTSNGTEMRRPTVKLCRLPIQEEDRT</sequence>
<evidence type="ECO:0000313" key="3">
    <source>
        <dbReference type="EMBL" id="KAF0721105.1"/>
    </source>
</evidence>
<evidence type="ECO:0000313" key="4">
    <source>
        <dbReference type="Proteomes" id="UP000478052"/>
    </source>
</evidence>
<dbReference type="GO" id="GO:0071897">
    <property type="term" value="P:DNA biosynthetic process"/>
    <property type="evidence" value="ECO:0007669"/>
    <property type="project" value="UniProtKB-ARBA"/>
</dbReference>
<dbReference type="InterPro" id="IPR012337">
    <property type="entry name" value="RNaseH-like_sf"/>
</dbReference>
<proteinExistence type="predicted"/>
<comment type="caution">
    <text evidence="3">The sequence shown here is derived from an EMBL/GenBank/DDBJ whole genome shotgun (WGS) entry which is preliminary data.</text>
</comment>
<keyword evidence="4" id="KW-1185">Reference proteome</keyword>
<protein>
    <submittedName>
        <fullName evidence="3">Integrase catalytic domain-containing protein</fullName>
    </submittedName>
</protein>
<accession>A0A6G0W2M6</accession>
<dbReference type="CDD" id="cd00303">
    <property type="entry name" value="retropepsin_like"/>
    <property type="match status" value="1"/>
</dbReference>
<dbReference type="SUPFAM" id="SSF53098">
    <property type="entry name" value="Ribonuclease H-like"/>
    <property type="match status" value="1"/>
</dbReference>
<dbReference type="InterPro" id="IPR001584">
    <property type="entry name" value="Integrase_cat-core"/>
</dbReference>